<dbReference type="RefSeq" id="WP_065992272.1">
    <property type="nucleotide sequence ID" value="NZ_CP029397.2"/>
</dbReference>
<dbReference type="InterPro" id="IPR009094">
    <property type="entry name" value="DiS-bond_isomerase_DsbC/G_N_sf"/>
</dbReference>
<sequence>MQNFRHSSRKIALTLCVLGSVNSSFALTPLQQQIAKEGFEFVKEIPAPANMTGWAGHKEQYPATVFISNDQKYYIVGDLYNAKGENLSVDALNTHVKNAVLDDVWKSLEKSTYIQDGKKDAARIVYVFSDPNCPYCHQFWQKARPWVESGKVQLRHIQVAVIRKESRGQVATLLTSKNPEQVFSQLNLKSGDQSLKPMQNIPADIAAKIDANQALMDKYGFFATPAVIWKSQQGEFKSTQGMPKDLKEVFEK</sequence>
<dbReference type="OrthoDB" id="5298214at2"/>
<dbReference type="AlphaFoldDB" id="A0A2S2FCL5"/>
<keyword evidence="1" id="KW-0676">Redox-active center</keyword>
<evidence type="ECO:0000256" key="1">
    <source>
        <dbReference type="RuleBase" id="RU364038"/>
    </source>
</evidence>
<dbReference type="InterPro" id="IPR036249">
    <property type="entry name" value="Thioredoxin-like_sf"/>
</dbReference>
<reference evidence="3" key="1">
    <citation type="submission" date="2019-08" db="EMBL/GenBank/DDBJ databases">
        <title>The complete genome of Acinetobacter defluvii strain WCHAD010030.</title>
        <authorList>
            <person name="Hu Y."/>
            <person name="Qin J."/>
            <person name="Feng Y."/>
            <person name="Zong Z."/>
        </authorList>
    </citation>
    <scope>NUCLEOTIDE SEQUENCE</scope>
    <source>
        <strain evidence="3">WCHA30</strain>
    </source>
</reference>
<comment type="subcellular location">
    <subcellularLocation>
        <location evidence="1">Periplasm</location>
    </subcellularLocation>
</comment>
<feature type="signal peptide" evidence="1">
    <location>
        <begin position="1"/>
        <end position="26"/>
    </location>
</feature>
<dbReference type="NCBIfam" id="NF008657">
    <property type="entry name" value="PRK11657.1"/>
    <property type="match status" value="1"/>
</dbReference>
<dbReference type="KEGG" id="adv:DJ533_09100"/>
<dbReference type="GO" id="GO:0042597">
    <property type="term" value="C:periplasmic space"/>
    <property type="evidence" value="ECO:0007669"/>
    <property type="project" value="UniProtKB-SubCell"/>
</dbReference>
<dbReference type="SUPFAM" id="SSF54423">
    <property type="entry name" value="DsbC/DsbG N-terminal domain-like"/>
    <property type="match status" value="1"/>
</dbReference>
<dbReference type="InterPro" id="IPR051470">
    <property type="entry name" value="Thiol:disulfide_interchange"/>
</dbReference>
<feature type="chain" id="PRO_5015373188" description="Thiol:disulfide interchange protein" evidence="1">
    <location>
        <begin position="27"/>
        <end position="252"/>
    </location>
</feature>
<dbReference type="Proteomes" id="UP000245977">
    <property type="component" value="Chromosome"/>
</dbReference>
<dbReference type="STRING" id="1871111.GCA_001704615_00253"/>
<comment type="function">
    <text evidence="1">Required for disulfide bond formation in some periplasmic proteins. Acts by transferring its disulfide bond to other proteins and is reduced in the process.</text>
</comment>
<feature type="domain" description="Thioredoxin-like fold" evidence="2">
    <location>
        <begin position="118"/>
        <end position="236"/>
    </location>
</feature>
<keyword evidence="4" id="KW-1185">Reference proteome</keyword>
<dbReference type="InterPro" id="IPR033954">
    <property type="entry name" value="DiS-bond_Isoase_DsbC/G"/>
</dbReference>
<keyword evidence="1" id="KW-0732">Signal</keyword>
<comment type="similarity">
    <text evidence="1">Belongs to the thioredoxin family. DsbC subfamily.</text>
</comment>
<accession>A0A2S2FCL5</accession>
<dbReference type="PANTHER" id="PTHR35272:SF4">
    <property type="entry name" value="THIOL:DISULFIDE INTERCHANGE PROTEIN DSBG"/>
    <property type="match status" value="1"/>
</dbReference>
<evidence type="ECO:0000259" key="2">
    <source>
        <dbReference type="Pfam" id="PF13098"/>
    </source>
</evidence>
<proteinExistence type="inferred from homology"/>
<organism evidence="3 4">
    <name type="scientific">Acinetobacter defluvii</name>
    <dbReference type="NCBI Taxonomy" id="1871111"/>
    <lineage>
        <taxon>Bacteria</taxon>
        <taxon>Pseudomonadati</taxon>
        <taxon>Pseudomonadota</taxon>
        <taxon>Gammaproteobacteria</taxon>
        <taxon>Moraxellales</taxon>
        <taxon>Moraxellaceae</taxon>
        <taxon>Acinetobacter</taxon>
    </lineage>
</organism>
<dbReference type="CDD" id="cd03020">
    <property type="entry name" value="DsbA_DsbC_DsbG"/>
    <property type="match status" value="1"/>
</dbReference>
<dbReference type="EMBL" id="CP029397">
    <property type="protein sequence ID" value="AWL28713.1"/>
    <property type="molecule type" value="Genomic_DNA"/>
</dbReference>
<keyword evidence="1" id="KW-0574">Periplasm</keyword>
<dbReference type="Gene3D" id="3.40.30.10">
    <property type="entry name" value="Glutaredoxin"/>
    <property type="match status" value="1"/>
</dbReference>
<protein>
    <recommendedName>
        <fullName evidence="1">Thiol:disulfide interchange protein</fullName>
    </recommendedName>
</protein>
<dbReference type="Gene3D" id="3.10.450.70">
    <property type="entry name" value="Disulphide bond isomerase, DsbC/G, N-terminal"/>
    <property type="match status" value="1"/>
</dbReference>
<dbReference type="InterPro" id="IPR012336">
    <property type="entry name" value="Thioredoxin-like_fold"/>
</dbReference>
<evidence type="ECO:0000313" key="3">
    <source>
        <dbReference type="EMBL" id="AWL28713.1"/>
    </source>
</evidence>
<dbReference type="SUPFAM" id="SSF52833">
    <property type="entry name" value="Thioredoxin-like"/>
    <property type="match status" value="1"/>
</dbReference>
<name>A0A2S2FCL5_9GAMM</name>
<dbReference type="Pfam" id="PF13098">
    <property type="entry name" value="Thioredoxin_2"/>
    <property type="match status" value="1"/>
</dbReference>
<dbReference type="PANTHER" id="PTHR35272">
    <property type="entry name" value="THIOL:DISULFIDE INTERCHANGE PROTEIN DSBC-RELATED"/>
    <property type="match status" value="1"/>
</dbReference>
<evidence type="ECO:0000313" key="4">
    <source>
        <dbReference type="Proteomes" id="UP000245977"/>
    </source>
</evidence>
<gene>
    <name evidence="3" type="primary">dsbG</name>
    <name evidence="3" type="ORF">DJ533_09100</name>
</gene>